<dbReference type="PANTHER" id="PTHR43280">
    <property type="entry name" value="ARAC-FAMILY TRANSCRIPTIONAL REGULATOR"/>
    <property type="match status" value="1"/>
</dbReference>
<dbReference type="GO" id="GO:0043565">
    <property type="term" value="F:sequence-specific DNA binding"/>
    <property type="evidence" value="ECO:0007669"/>
    <property type="project" value="InterPro"/>
</dbReference>
<dbReference type="Gene3D" id="1.10.10.60">
    <property type="entry name" value="Homeodomain-like"/>
    <property type="match status" value="2"/>
</dbReference>
<dbReference type="AlphaFoldDB" id="A0A2T6C3Y9"/>
<keyword evidence="2" id="KW-0238">DNA-binding</keyword>
<feature type="domain" description="HTH araC/xylS-type" evidence="4">
    <location>
        <begin position="180"/>
        <end position="279"/>
    </location>
</feature>
<evidence type="ECO:0000256" key="1">
    <source>
        <dbReference type="ARBA" id="ARBA00023015"/>
    </source>
</evidence>
<evidence type="ECO:0000259" key="4">
    <source>
        <dbReference type="PROSITE" id="PS01124"/>
    </source>
</evidence>
<dbReference type="GO" id="GO:0003700">
    <property type="term" value="F:DNA-binding transcription factor activity"/>
    <property type="evidence" value="ECO:0007669"/>
    <property type="project" value="InterPro"/>
</dbReference>
<keyword evidence="3" id="KW-0804">Transcription</keyword>
<dbReference type="SUPFAM" id="SSF51182">
    <property type="entry name" value="RmlC-like cupins"/>
    <property type="match status" value="1"/>
</dbReference>
<dbReference type="PROSITE" id="PS00041">
    <property type="entry name" value="HTH_ARAC_FAMILY_1"/>
    <property type="match status" value="1"/>
</dbReference>
<dbReference type="Pfam" id="PF12833">
    <property type="entry name" value="HTH_18"/>
    <property type="match status" value="1"/>
</dbReference>
<dbReference type="EMBL" id="QBKT01000002">
    <property type="protein sequence ID" value="PTX63022.1"/>
    <property type="molecule type" value="Genomic_DNA"/>
</dbReference>
<sequence length="281" mass="32670">MKVLPFKIPKTEDDILIVQEDVGQTFYEQLHQHEEIQLSCIISGKGTFIVGDTIRDFQPKDVLLFGSTIPHVLKCDTSLDEDSYMISLFFTHHSFGERFFALPKLQKLQQLLYDADFGVKFLENQSLVKPLFERILHENSLQQFATFFEILSLIAASKYETVASFLNTKNYTDDEGKRMSAVFEFVMNHFEQKIVLEDVATIANMTPNAFCKYFKQRTNKTFFKFLTEVRIENACKFLTNSKQFSISDIAYSCGFFNVSNFNRKFKEIKGVTPTEFRKKVF</sequence>
<reference evidence="5 6" key="1">
    <citation type="submission" date="2018-04" db="EMBL/GenBank/DDBJ databases">
        <title>Genomic Encyclopedia of Archaeal and Bacterial Type Strains, Phase II (KMG-II): from individual species to whole genera.</title>
        <authorList>
            <person name="Goeker M."/>
        </authorList>
    </citation>
    <scope>NUCLEOTIDE SEQUENCE [LARGE SCALE GENOMIC DNA]</scope>
    <source>
        <strain evidence="5 6">DSM 25731</strain>
    </source>
</reference>
<dbReference type="RefSeq" id="WP_108113988.1">
    <property type="nucleotide sequence ID" value="NZ_QBKT01000002.1"/>
</dbReference>
<dbReference type="SUPFAM" id="SSF46689">
    <property type="entry name" value="Homeodomain-like"/>
    <property type="match status" value="2"/>
</dbReference>
<protein>
    <submittedName>
        <fullName evidence="5">AraC family transcriptional regulator</fullName>
    </submittedName>
</protein>
<evidence type="ECO:0000313" key="6">
    <source>
        <dbReference type="Proteomes" id="UP000244090"/>
    </source>
</evidence>
<dbReference type="InterPro" id="IPR009057">
    <property type="entry name" value="Homeodomain-like_sf"/>
</dbReference>
<keyword evidence="1" id="KW-0805">Transcription regulation</keyword>
<dbReference type="SMART" id="SM00342">
    <property type="entry name" value="HTH_ARAC"/>
    <property type="match status" value="1"/>
</dbReference>
<accession>A0A2T6C3Y9</accession>
<evidence type="ECO:0000256" key="2">
    <source>
        <dbReference type="ARBA" id="ARBA00023125"/>
    </source>
</evidence>
<dbReference type="InterPro" id="IPR020449">
    <property type="entry name" value="Tscrpt_reg_AraC-type_HTH"/>
</dbReference>
<dbReference type="PANTHER" id="PTHR43280:SF27">
    <property type="entry name" value="TRANSCRIPTIONAL REGULATOR MTLR"/>
    <property type="match status" value="1"/>
</dbReference>
<evidence type="ECO:0000256" key="3">
    <source>
        <dbReference type="ARBA" id="ARBA00023163"/>
    </source>
</evidence>
<comment type="caution">
    <text evidence="5">The sequence shown here is derived from an EMBL/GenBank/DDBJ whole genome shotgun (WGS) entry which is preliminary data.</text>
</comment>
<name>A0A2T6C3Y9_9FLAO</name>
<dbReference type="InterPro" id="IPR018062">
    <property type="entry name" value="HTH_AraC-typ_CS"/>
</dbReference>
<dbReference type="PRINTS" id="PR00032">
    <property type="entry name" value="HTHARAC"/>
</dbReference>
<evidence type="ECO:0000313" key="5">
    <source>
        <dbReference type="EMBL" id="PTX63022.1"/>
    </source>
</evidence>
<dbReference type="Proteomes" id="UP000244090">
    <property type="component" value="Unassembled WGS sequence"/>
</dbReference>
<dbReference type="OrthoDB" id="1410704at2"/>
<dbReference type="InterPro" id="IPR014710">
    <property type="entry name" value="RmlC-like_jellyroll"/>
</dbReference>
<proteinExistence type="predicted"/>
<gene>
    <name evidence="5" type="ORF">C8N46_102423</name>
</gene>
<organism evidence="5 6">
    <name type="scientific">Kordia periserrulae</name>
    <dbReference type="NCBI Taxonomy" id="701523"/>
    <lineage>
        <taxon>Bacteria</taxon>
        <taxon>Pseudomonadati</taxon>
        <taxon>Bacteroidota</taxon>
        <taxon>Flavobacteriia</taxon>
        <taxon>Flavobacteriales</taxon>
        <taxon>Flavobacteriaceae</taxon>
        <taxon>Kordia</taxon>
    </lineage>
</organism>
<dbReference type="InterPro" id="IPR018060">
    <property type="entry name" value="HTH_AraC"/>
</dbReference>
<dbReference type="Gene3D" id="2.60.120.10">
    <property type="entry name" value="Jelly Rolls"/>
    <property type="match status" value="1"/>
</dbReference>
<dbReference type="InterPro" id="IPR011051">
    <property type="entry name" value="RmlC_Cupin_sf"/>
</dbReference>
<keyword evidence="6" id="KW-1185">Reference proteome</keyword>
<dbReference type="PROSITE" id="PS01124">
    <property type="entry name" value="HTH_ARAC_FAMILY_2"/>
    <property type="match status" value="1"/>
</dbReference>